<evidence type="ECO:0000313" key="1">
    <source>
        <dbReference type="EMBL" id="SCY88889.1"/>
    </source>
</evidence>
<gene>
    <name evidence="1" type="ORF">SAMN05720606_111132</name>
</gene>
<dbReference type="EMBL" id="FMVM01000011">
    <property type="protein sequence ID" value="SCY88889.1"/>
    <property type="molecule type" value="Genomic_DNA"/>
</dbReference>
<protein>
    <submittedName>
        <fullName evidence="1">Uncharacterized protein</fullName>
    </submittedName>
</protein>
<dbReference type="RefSeq" id="WP_090922025.1">
    <property type="nucleotide sequence ID" value="NZ_FMVM01000011.1"/>
</dbReference>
<sequence>MDIKMKLEPHGWLDIEIESQLQEIIEIPVSWLSDALGDMASQLIALHRGAEEVVMVMQTEPGECRFKIKKIAQARVQFMVYEMHDNFSSHVVTDGNLLMSEELTLVKLTKLFYREFSKLKDLGLEEYKTRWSYEFPMDAYERIGRVVQLQ</sequence>
<dbReference type="Proteomes" id="UP000198538">
    <property type="component" value="Unassembled WGS sequence"/>
</dbReference>
<keyword evidence="2" id="KW-1185">Reference proteome</keyword>
<dbReference type="AlphaFoldDB" id="A0A1G5JMB3"/>
<reference evidence="2" key="1">
    <citation type="submission" date="2016-10" db="EMBL/GenBank/DDBJ databases">
        <authorList>
            <person name="Varghese N."/>
            <person name="Submissions S."/>
        </authorList>
    </citation>
    <scope>NUCLEOTIDE SEQUENCE [LARGE SCALE GENOMIC DNA]</scope>
    <source>
        <strain evidence="2">BL9</strain>
    </source>
</reference>
<dbReference type="STRING" id="582692.SAMN05720606_111132"/>
<evidence type="ECO:0000313" key="2">
    <source>
        <dbReference type="Proteomes" id="UP000198538"/>
    </source>
</evidence>
<proteinExistence type="predicted"/>
<name>A0A1G5JMB3_9BACL</name>
<organism evidence="1 2">
    <name type="scientific">Paenibacillus polysaccharolyticus</name>
    <dbReference type="NCBI Taxonomy" id="582692"/>
    <lineage>
        <taxon>Bacteria</taxon>
        <taxon>Bacillati</taxon>
        <taxon>Bacillota</taxon>
        <taxon>Bacilli</taxon>
        <taxon>Bacillales</taxon>
        <taxon>Paenibacillaceae</taxon>
        <taxon>Paenibacillus</taxon>
    </lineage>
</organism>
<accession>A0A1G5JMB3</accession>